<dbReference type="Proteomes" id="UP001153069">
    <property type="component" value="Unassembled WGS sequence"/>
</dbReference>
<dbReference type="EMBL" id="CAICTM010001454">
    <property type="protein sequence ID" value="CAB9523786.1"/>
    <property type="molecule type" value="Genomic_DNA"/>
</dbReference>
<protein>
    <submittedName>
        <fullName evidence="2">Uncharacterized protein</fullName>
    </submittedName>
</protein>
<organism evidence="2 3">
    <name type="scientific">Seminavis robusta</name>
    <dbReference type="NCBI Taxonomy" id="568900"/>
    <lineage>
        <taxon>Eukaryota</taxon>
        <taxon>Sar</taxon>
        <taxon>Stramenopiles</taxon>
        <taxon>Ochrophyta</taxon>
        <taxon>Bacillariophyta</taxon>
        <taxon>Bacillariophyceae</taxon>
        <taxon>Bacillariophycidae</taxon>
        <taxon>Naviculales</taxon>
        <taxon>Naviculaceae</taxon>
        <taxon>Seminavis</taxon>
    </lineage>
</organism>
<evidence type="ECO:0000313" key="3">
    <source>
        <dbReference type="Proteomes" id="UP001153069"/>
    </source>
</evidence>
<evidence type="ECO:0000256" key="1">
    <source>
        <dbReference type="SAM" id="MobiDB-lite"/>
    </source>
</evidence>
<feature type="compositionally biased region" description="Low complexity" evidence="1">
    <location>
        <begin position="194"/>
        <end position="203"/>
    </location>
</feature>
<keyword evidence="3" id="KW-1185">Reference proteome</keyword>
<gene>
    <name evidence="2" type="ORF">SEMRO_1456_G274210.1</name>
</gene>
<accession>A0A9N8EQR6</accession>
<comment type="caution">
    <text evidence="2">The sequence shown here is derived from an EMBL/GenBank/DDBJ whole genome shotgun (WGS) entry which is preliminary data.</text>
</comment>
<reference evidence="2" key="1">
    <citation type="submission" date="2020-06" db="EMBL/GenBank/DDBJ databases">
        <authorList>
            <consortium name="Plant Systems Biology data submission"/>
        </authorList>
    </citation>
    <scope>NUCLEOTIDE SEQUENCE</scope>
    <source>
        <strain evidence="2">D6</strain>
    </source>
</reference>
<evidence type="ECO:0000313" key="2">
    <source>
        <dbReference type="EMBL" id="CAB9523786.1"/>
    </source>
</evidence>
<feature type="region of interest" description="Disordered" evidence="1">
    <location>
        <begin position="142"/>
        <end position="214"/>
    </location>
</feature>
<proteinExistence type="predicted"/>
<dbReference type="AlphaFoldDB" id="A0A9N8EQR6"/>
<feature type="compositionally biased region" description="Basic and acidic residues" evidence="1">
    <location>
        <begin position="156"/>
        <end position="177"/>
    </location>
</feature>
<name>A0A9N8EQR6_9STRA</name>
<sequence length="214" mass="24917">MVKLSDIVPEEVRGVRFSVVEEFEFECFDYTEEERNELWYNMEEMVELAKYEMQLCNENNRKEGCTWRGLEHMQTGEDERQERVAELLDRALDAFDEIFMDEMMDEDEKADLLRDACRSLTREDRKRAYKWGLRDASIADKIQEESDKKRPMKKSQSKEGGSRSSKDGQRSSKDSTRRGGKRKTSSSTRDKQRPSPSTSTSSPAAQLRMNPIAA</sequence>